<name>A0A2S4PIG6_9PEZI</name>
<evidence type="ECO:0000256" key="1">
    <source>
        <dbReference type="SAM" id="MobiDB-lite"/>
    </source>
</evidence>
<keyword evidence="3" id="KW-1185">Reference proteome</keyword>
<reference evidence="2 3" key="1">
    <citation type="submission" date="2017-10" db="EMBL/GenBank/DDBJ databases">
        <title>Development of genomic resources for the powdery mildew, Erysiphe pulchra.</title>
        <authorList>
            <person name="Wadl P.A."/>
            <person name="Mack B.M."/>
            <person name="Moore G."/>
            <person name="Beltz S.B."/>
        </authorList>
    </citation>
    <scope>NUCLEOTIDE SEQUENCE [LARGE SCALE GENOMIC DNA]</scope>
    <source>
        <strain evidence="2">Cflorida</strain>
    </source>
</reference>
<dbReference type="EMBL" id="PEDP01006930">
    <property type="protein sequence ID" value="POS81841.1"/>
    <property type="molecule type" value="Genomic_DNA"/>
</dbReference>
<dbReference type="Proteomes" id="UP000237438">
    <property type="component" value="Unassembled WGS sequence"/>
</dbReference>
<feature type="region of interest" description="Disordered" evidence="1">
    <location>
        <begin position="38"/>
        <end position="67"/>
    </location>
</feature>
<gene>
    <name evidence="2" type="ORF">EPUL_006083</name>
</gene>
<dbReference type="OrthoDB" id="3611560at2759"/>
<feature type="non-terminal residue" evidence="2">
    <location>
        <position position="1"/>
    </location>
</feature>
<comment type="caution">
    <text evidence="2">The sequence shown here is derived from an EMBL/GenBank/DDBJ whole genome shotgun (WGS) entry which is preliminary data.</text>
</comment>
<proteinExistence type="predicted"/>
<feature type="non-terminal residue" evidence="2">
    <location>
        <position position="413"/>
    </location>
</feature>
<sequence length="413" mass="45932">NGSGYGKEKSAPKKVAIAIPQNIIPRVAEKTWAKVTRNGQQKARVTQSAKPQVTPMSNTNKRLTNKNQFSSTTTTDTRLFVRLPQEHEWRKLSPAGIREVIVKKLAISPALFGKIKPVHSGFALSSCSTVARETILNAEKGFSFSGAKLEAATNWVSVIVPTVPSKIRKVQGEIEVSSSMLTDEIERVCSLRPAHVKLYGRNKAEAPHRTWMAFFIKAPNATFRVFDESGIARPFKKQQPIEFYKHCNGHHPTKNCSRAPSCGNCGSTNHCEEICMAATKCRNCGGPHRSDSRRCLARPTRSGAPTKEQMKTFRQAGEREFQAMLRAKAAEESVASTQNFEINLTSSQSSDINIDNDNSPASPVDIALARACELMIDFLLIQEPWWSNRTKTHPYYDLYQPFGGENIRPRAVT</sequence>
<organism evidence="2 3">
    <name type="scientific">Erysiphe pulchra</name>
    <dbReference type="NCBI Taxonomy" id="225359"/>
    <lineage>
        <taxon>Eukaryota</taxon>
        <taxon>Fungi</taxon>
        <taxon>Dikarya</taxon>
        <taxon>Ascomycota</taxon>
        <taxon>Pezizomycotina</taxon>
        <taxon>Leotiomycetes</taxon>
        <taxon>Erysiphales</taxon>
        <taxon>Erysiphaceae</taxon>
        <taxon>Erysiphe</taxon>
    </lineage>
</organism>
<dbReference type="AlphaFoldDB" id="A0A2S4PIG6"/>
<evidence type="ECO:0000313" key="2">
    <source>
        <dbReference type="EMBL" id="POS81841.1"/>
    </source>
</evidence>
<evidence type="ECO:0000313" key="3">
    <source>
        <dbReference type="Proteomes" id="UP000237438"/>
    </source>
</evidence>
<accession>A0A2S4PIG6</accession>
<dbReference type="STRING" id="225359.A0A2S4PIG6"/>
<protein>
    <submittedName>
        <fullName evidence="2">Uncharacterized protein</fullName>
    </submittedName>
</protein>